<reference evidence="7" key="2">
    <citation type="submission" date="2025-08" db="UniProtKB">
        <authorList>
            <consortium name="Ensembl"/>
        </authorList>
    </citation>
    <scope>IDENTIFICATION</scope>
</reference>
<dbReference type="GO" id="GO:0004674">
    <property type="term" value="F:protein serine/threonine kinase activity"/>
    <property type="evidence" value="ECO:0007669"/>
    <property type="project" value="UniProtKB-KW"/>
</dbReference>
<evidence type="ECO:0000256" key="3">
    <source>
        <dbReference type="ARBA" id="ARBA00022741"/>
    </source>
</evidence>
<dbReference type="GO" id="GO:0005524">
    <property type="term" value="F:ATP binding"/>
    <property type="evidence" value="ECO:0007669"/>
    <property type="project" value="UniProtKB-KW"/>
</dbReference>
<feature type="domain" description="Protein kinase" evidence="6">
    <location>
        <begin position="16"/>
        <end position="272"/>
    </location>
</feature>
<keyword evidence="1" id="KW-0723">Serine/threonine-protein kinase</keyword>
<keyword evidence="8" id="KW-1185">Reference proteome</keyword>
<evidence type="ECO:0000313" key="7">
    <source>
        <dbReference type="Ensembl" id="ENSMMDP00005005412.1"/>
    </source>
</evidence>
<dbReference type="FunFam" id="1.10.510.10:FF:000026">
    <property type="entry name" value="Calcium/calmodulin-dependent protein kinase type 1"/>
    <property type="match status" value="1"/>
</dbReference>
<evidence type="ECO:0000256" key="1">
    <source>
        <dbReference type="ARBA" id="ARBA00022527"/>
    </source>
</evidence>
<dbReference type="PROSITE" id="PS00108">
    <property type="entry name" value="PROTEIN_KINASE_ST"/>
    <property type="match status" value="1"/>
</dbReference>
<sequence length="389" mass="43238">EQREGVAHMNHHPDKPQHSSVVVLGAFSEVVLAEEKSTQKLVAIKCIPKKALEGKENSIENEIAVLHKIKHANIVSLEDIFESKSHLYLVMQLVSGGELFDRIIEKGFYTEKDASKLIQQILDAVKYLHDMGIVHRDLKPENLLYYSMDEDSKIMISDFGLSKIEGTGSVMSTACGTPGYVAPEVLAQKPYSKAVDCWSIGVIAYILLCGYPPFYDENDAKLFEQILKAEYEFDSPYWDDISDSAKDFIIHLMEKDPRLRYTCEQALQHPWIAGDTALEKNIHESVSAQIKKNFAKSKWKQAFNATAVVRHMRRLQLGTSSEALDVKGRATLILSFSLSQRPSVKGDAPKMSTAVQSETLCPTTAPTAATLPAGCDPFACSTDLPNLSQ</sequence>
<name>A0A667WSP0_9TELE</name>
<proteinExistence type="predicted"/>
<dbReference type="PROSITE" id="PS50011">
    <property type="entry name" value="PROTEIN_KINASE_DOM"/>
    <property type="match status" value="1"/>
</dbReference>
<keyword evidence="3" id="KW-0547">Nucleotide-binding</keyword>
<keyword evidence="5" id="KW-0067">ATP-binding</keyword>
<accession>A0A667WSP0</accession>
<gene>
    <name evidence="7" type="primary">CAMK1</name>
    <name evidence="7" type="synonym">camk1b</name>
</gene>
<protein>
    <submittedName>
        <fullName evidence="7">Calcium/calmodulin dependent protein kinase I</fullName>
    </submittedName>
</protein>
<dbReference type="InterPro" id="IPR011009">
    <property type="entry name" value="Kinase-like_dom_sf"/>
</dbReference>
<keyword evidence="2" id="KW-0808">Transferase</keyword>
<evidence type="ECO:0000256" key="2">
    <source>
        <dbReference type="ARBA" id="ARBA00022679"/>
    </source>
</evidence>
<reference evidence="7" key="3">
    <citation type="submission" date="2025-09" db="UniProtKB">
        <authorList>
            <consortium name="Ensembl"/>
        </authorList>
    </citation>
    <scope>IDENTIFICATION</scope>
</reference>
<dbReference type="PANTHER" id="PTHR24347">
    <property type="entry name" value="SERINE/THREONINE-PROTEIN KINASE"/>
    <property type="match status" value="1"/>
</dbReference>
<dbReference type="Ensembl" id="ENSMMDT00005005558.1">
    <property type="protein sequence ID" value="ENSMMDP00005005412.1"/>
    <property type="gene ID" value="ENSMMDG00005000734.1"/>
</dbReference>
<dbReference type="Gene3D" id="3.30.200.20">
    <property type="entry name" value="Phosphorylase Kinase, domain 1"/>
    <property type="match status" value="1"/>
</dbReference>
<organism evidence="7 8">
    <name type="scientific">Myripristis murdjan</name>
    <name type="common">pinecone soldierfish</name>
    <dbReference type="NCBI Taxonomy" id="586833"/>
    <lineage>
        <taxon>Eukaryota</taxon>
        <taxon>Metazoa</taxon>
        <taxon>Chordata</taxon>
        <taxon>Craniata</taxon>
        <taxon>Vertebrata</taxon>
        <taxon>Euteleostomi</taxon>
        <taxon>Actinopterygii</taxon>
        <taxon>Neopterygii</taxon>
        <taxon>Teleostei</taxon>
        <taxon>Neoteleostei</taxon>
        <taxon>Acanthomorphata</taxon>
        <taxon>Holocentriformes</taxon>
        <taxon>Holocentridae</taxon>
        <taxon>Myripristis</taxon>
    </lineage>
</organism>
<dbReference type="SUPFAM" id="SSF56112">
    <property type="entry name" value="Protein kinase-like (PK-like)"/>
    <property type="match status" value="1"/>
</dbReference>
<dbReference type="Gene3D" id="1.10.510.10">
    <property type="entry name" value="Transferase(Phosphotransferase) domain 1"/>
    <property type="match status" value="1"/>
</dbReference>
<dbReference type="Proteomes" id="UP000472263">
    <property type="component" value="Chromosome 5"/>
</dbReference>
<evidence type="ECO:0000313" key="8">
    <source>
        <dbReference type="Proteomes" id="UP000472263"/>
    </source>
</evidence>
<evidence type="ECO:0000256" key="5">
    <source>
        <dbReference type="ARBA" id="ARBA00022840"/>
    </source>
</evidence>
<evidence type="ECO:0000256" key="4">
    <source>
        <dbReference type="ARBA" id="ARBA00022777"/>
    </source>
</evidence>
<dbReference type="InterPro" id="IPR000719">
    <property type="entry name" value="Prot_kinase_dom"/>
</dbReference>
<dbReference type="InterPro" id="IPR008271">
    <property type="entry name" value="Ser/Thr_kinase_AS"/>
</dbReference>
<dbReference type="AlphaFoldDB" id="A0A667WSP0"/>
<dbReference type="SMART" id="SM00220">
    <property type="entry name" value="S_TKc"/>
    <property type="match status" value="1"/>
</dbReference>
<keyword evidence="4" id="KW-0418">Kinase</keyword>
<evidence type="ECO:0000259" key="6">
    <source>
        <dbReference type="PROSITE" id="PS50011"/>
    </source>
</evidence>
<dbReference type="GeneTree" id="ENSGT00940000156378"/>
<dbReference type="Pfam" id="PF00069">
    <property type="entry name" value="Pkinase"/>
    <property type="match status" value="1"/>
</dbReference>
<reference evidence="7" key="1">
    <citation type="submission" date="2019-06" db="EMBL/GenBank/DDBJ databases">
        <authorList>
            <consortium name="Wellcome Sanger Institute Data Sharing"/>
        </authorList>
    </citation>
    <scope>NUCLEOTIDE SEQUENCE [LARGE SCALE GENOMIC DNA]</scope>
</reference>